<evidence type="ECO:0000256" key="2">
    <source>
        <dbReference type="ARBA" id="ARBA00022490"/>
    </source>
</evidence>
<dbReference type="SUPFAM" id="SSF53067">
    <property type="entry name" value="Actin-like ATPase domain"/>
    <property type="match status" value="2"/>
</dbReference>
<gene>
    <name evidence="8" type="ORF">EGYM00163_LOCUS1459</name>
</gene>
<protein>
    <recommendedName>
        <fullName evidence="9">Actin</fullName>
    </recommendedName>
</protein>
<dbReference type="AlphaFoldDB" id="A0A7S4C8P9"/>
<sequence>MIEEEEIHQHTLVIDNGSGLIKAGLGGEDAPRSCFDTVLGWPRHPGVGGIMLGAPKDNYVGNDAQEKRGLLSLKHPIQRGKIMDWEDMEKIWHHALYCELVVSPEEHPLLMTEIPATPRADKERMATMVFEVFNIPALYIGNQCVMSLFSTGRTTGTVVDSGESQTHCAPIWEGYCLPHHLGSMPIAGADVTNYLMGKLKGEGYPFSTHADRQQVKNIKETLCYTCANYDTEVAQCQVKQSYEREYKMPDGASIVLSQNRFETPEVMFTPSMLGMENVPGLHRLIHTCITKCDADIRREMFGNLVLAGGNTLFPRMDERVQKEVTALAPKGTPIKAVAFPERQYASWLGSSLLASLHTFPCMWVSKLEYDEYGASIIHRKF</sequence>
<reference evidence="8" key="1">
    <citation type="submission" date="2021-01" db="EMBL/GenBank/DDBJ databases">
        <authorList>
            <person name="Corre E."/>
            <person name="Pelletier E."/>
            <person name="Niang G."/>
            <person name="Scheremetjew M."/>
            <person name="Finn R."/>
            <person name="Kale V."/>
            <person name="Holt S."/>
            <person name="Cochrane G."/>
            <person name="Meng A."/>
            <person name="Brown T."/>
            <person name="Cohen L."/>
        </authorList>
    </citation>
    <scope>NUCLEOTIDE SEQUENCE</scope>
    <source>
        <strain evidence="8">CCMP1594</strain>
    </source>
</reference>
<comment type="similarity">
    <text evidence="7">Belongs to the actin family.</text>
</comment>
<organism evidence="8">
    <name type="scientific">Eutreptiella gymnastica</name>
    <dbReference type="NCBI Taxonomy" id="73025"/>
    <lineage>
        <taxon>Eukaryota</taxon>
        <taxon>Discoba</taxon>
        <taxon>Euglenozoa</taxon>
        <taxon>Euglenida</taxon>
        <taxon>Spirocuta</taxon>
        <taxon>Euglenophyceae</taxon>
        <taxon>Eutreptiales</taxon>
        <taxon>Eutreptiaceae</taxon>
        <taxon>Eutreptiella</taxon>
    </lineage>
</organism>
<keyword evidence="4" id="KW-0067">ATP-binding</keyword>
<dbReference type="Pfam" id="PF00022">
    <property type="entry name" value="Actin"/>
    <property type="match status" value="1"/>
</dbReference>
<dbReference type="GO" id="GO:0005524">
    <property type="term" value="F:ATP binding"/>
    <property type="evidence" value="ECO:0007669"/>
    <property type="project" value="UniProtKB-KW"/>
</dbReference>
<evidence type="ECO:0000313" key="8">
    <source>
        <dbReference type="EMBL" id="CAE0790345.1"/>
    </source>
</evidence>
<dbReference type="PROSITE" id="PS00432">
    <property type="entry name" value="ACTINS_2"/>
    <property type="match status" value="1"/>
</dbReference>
<accession>A0A7S4C8P9</accession>
<keyword evidence="2" id="KW-0963">Cytoplasm</keyword>
<keyword evidence="5" id="KW-0206">Cytoskeleton</keyword>
<name>A0A7S4C8P9_9EUGL</name>
<dbReference type="GO" id="GO:0005856">
    <property type="term" value="C:cytoskeleton"/>
    <property type="evidence" value="ECO:0007669"/>
    <property type="project" value="UniProtKB-SubCell"/>
</dbReference>
<dbReference type="FunFam" id="3.30.420.40:FF:000058">
    <property type="entry name" value="Putative actin-related protein 5"/>
    <property type="match status" value="1"/>
</dbReference>
<dbReference type="Gene3D" id="3.30.420.40">
    <property type="match status" value="2"/>
</dbReference>
<comment type="catalytic activity">
    <reaction evidence="6">
        <text>ATP + H2O = ADP + phosphate + H(+)</text>
        <dbReference type="Rhea" id="RHEA:13065"/>
        <dbReference type="ChEBI" id="CHEBI:15377"/>
        <dbReference type="ChEBI" id="CHEBI:15378"/>
        <dbReference type="ChEBI" id="CHEBI:30616"/>
        <dbReference type="ChEBI" id="CHEBI:43474"/>
        <dbReference type="ChEBI" id="CHEBI:456216"/>
    </reaction>
</comment>
<evidence type="ECO:0000256" key="1">
    <source>
        <dbReference type="ARBA" id="ARBA00004245"/>
    </source>
</evidence>
<dbReference type="FunFam" id="3.90.640.10:FF:000007">
    <property type="entry name" value="Actin like 7B"/>
    <property type="match status" value="1"/>
</dbReference>
<evidence type="ECO:0000256" key="5">
    <source>
        <dbReference type="ARBA" id="ARBA00023212"/>
    </source>
</evidence>
<evidence type="ECO:0000256" key="7">
    <source>
        <dbReference type="RuleBase" id="RU000487"/>
    </source>
</evidence>
<dbReference type="Gene3D" id="3.90.640.10">
    <property type="entry name" value="Actin, Chain A, domain 4"/>
    <property type="match status" value="1"/>
</dbReference>
<evidence type="ECO:0008006" key="9">
    <source>
        <dbReference type="Google" id="ProtNLM"/>
    </source>
</evidence>
<comment type="subcellular location">
    <subcellularLocation>
        <location evidence="1">Cytoplasm</location>
        <location evidence="1">Cytoskeleton</location>
    </subcellularLocation>
</comment>
<keyword evidence="3" id="KW-0547">Nucleotide-binding</keyword>
<dbReference type="PANTHER" id="PTHR11937">
    <property type="entry name" value="ACTIN"/>
    <property type="match status" value="1"/>
</dbReference>
<evidence type="ECO:0000256" key="6">
    <source>
        <dbReference type="ARBA" id="ARBA00049360"/>
    </source>
</evidence>
<dbReference type="SMART" id="SM00268">
    <property type="entry name" value="ACTIN"/>
    <property type="match status" value="1"/>
</dbReference>
<dbReference type="InterPro" id="IPR004001">
    <property type="entry name" value="Actin_CS"/>
</dbReference>
<dbReference type="EMBL" id="HBJA01004469">
    <property type="protein sequence ID" value="CAE0790345.1"/>
    <property type="molecule type" value="Transcribed_RNA"/>
</dbReference>
<proteinExistence type="inferred from homology"/>
<dbReference type="PRINTS" id="PR00190">
    <property type="entry name" value="ACTIN"/>
</dbReference>
<dbReference type="FunFam" id="3.30.420.40:FF:000148">
    <property type="entry name" value="Actin, alpha skeletal muscle"/>
    <property type="match status" value="1"/>
</dbReference>
<dbReference type="InterPro" id="IPR043129">
    <property type="entry name" value="ATPase_NBD"/>
</dbReference>
<dbReference type="InterPro" id="IPR004000">
    <property type="entry name" value="Actin"/>
</dbReference>
<evidence type="ECO:0000256" key="4">
    <source>
        <dbReference type="ARBA" id="ARBA00022840"/>
    </source>
</evidence>
<evidence type="ECO:0000256" key="3">
    <source>
        <dbReference type="ARBA" id="ARBA00022741"/>
    </source>
</evidence>